<name>A0A918WFZ8_9BACT</name>
<organism evidence="2 3">
    <name type="scientific">Roseibacillus persicicus</name>
    <dbReference type="NCBI Taxonomy" id="454148"/>
    <lineage>
        <taxon>Bacteria</taxon>
        <taxon>Pseudomonadati</taxon>
        <taxon>Verrucomicrobiota</taxon>
        <taxon>Verrucomicrobiia</taxon>
        <taxon>Verrucomicrobiales</taxon>
        <taxon>Verrucomicrobiaceae</taxon>
        <taxon>Roseibacillus</taxon>
    </lineage>
</organism>
<reference evidence="2" key="1">
    <citation type="journal article" date="2014" name="Int. J. Syst. Evol. Microbiol.">
        <title>Complete genome sequence of Corynebacterium casei LMG S-19264T (=DSM 44701T), isolated from a smear-ripened cheese.</title>
        <authorList>
            <consortium name="US DOE Joint Genome Institute (JGI-PGF)"/>
            <person name="Walter F."/>
            <person name="Albersmeier A."/>
            <person name="Kalinowski J."/>
            <person name="Ruckert C."/>
        </authorList>
    </citation>
    <scope>NUCLEOTIDE SEQUENCE</scope>
    <source>
        <strain evidence="2">KCTC 12988</strain>
    </source>
</reference>
<reference evidence="2" key="2">
    <citation type="submission" date="2020-09" db="EMBL/GenBank/DDBJ databases">
        <authorList>
            <person name="Sun Q."/>
            <person name="Kim S."/>
        </authorList>
    </citation>
    <scope>NUCLEOTIDE SEQUENCE</scope>
    <source>
        <strain evidence="2">KCTC 12988</strain>
    </source>
</reference>
<accession>A0A918WFZ8</accession>
<gene>
    <name evidence="2" type="ORF">GCM10007100_12080</name>
</gene>
<protein>
    <submittedName>
        <fullName evidence="2">Uncharacterized protein</fullName>
    </submittedName>
</protein>
<evidence type="ECO:0000313" key="2">
    <source>
        <dbReference type="EMBL" id="GHC47858.1"/>
    </source>
</evidence>
<feature type="transmembrane region" description="Helical" evidence="1">
    <location>
        <begin position="81"/>
        <end position="103"/>
    </location>
</feature>
<keyword evidence="1" id="KW-0812">Transmembrane</keyword>
<sequence length="173" mass="18994">MKLSHILIIFLRVFAINWLLVGFFRLFVSIPMLTSNWLSAFYLAGPGVYFLAALLAWIFAVKIAKVLIGRADCDVQMAKEITPAMLFSTAFLGIGLYFFLTYLGGSLNWLHYLAITQAGHDLMTTAVDEDSNFYSLTSSLIPCLAGLALAACSPKLGRKLARATESQLSTPSE</sequence>
<dbReference type="Proteomes" id="UP000644507">
    <property type="component" value="Unassembled WGS sequence"/>
</dbReference>
<keyword evidence="1" id="KW-1133">Transmembrane helix</keyword>
<keyword evidence="1" id="KW-0472">Membrane</keyword>
<comment type="caution">
    <text evidence="2">The sequence shown here is derived from an EMBL/GenBank/DDBJ whole genome shotgun (WGS) entry which is preliminary data.</text>
</comment>
<evidence type="ECO:0000313" key="3">
    <source>
        <dbReference type="Proteomes" id="UP000644507"/>
    </source>
</evidence>
<feature type="transmembrane region" description="Helical" evidence="1">
    <location>
        <begin position="7"/>
        <end position="28"/>
    </location>
</feature>
<feature type="transmembrane region" description="Helical" evidence="1">
    <location>
        <begin position="40"/>
        <end position="60"/>
    </location>
</feature>
<feature type="transmembrane region" description="Helical" evidence="1">
    <location>
        <begin position="133"/>
        <end position="152"/>
    </location>
</feature>
<dbReference type="AlphaFoldDB" id="A0A918WFZ8"/>
<evidence type="ECO:0000256" key="1">
    <source>
        <dbReference type="SAM" id="Phobius"/>
    </source>
</evidence>
<proteinExistence type="predicted"/>
<dbReference type="RefSeq" id="WP_189568311.1">
    <property type="nucleotide sequence ID" value="NZ_BMXI01000004.1"/>
</dbReference>
<keyword evidence="3" id="KW-1185">Reference proteome</keyword>
<dbReference type="EMBL" id="BMXI01000004">
    <property type="protein sequence ID" value="GHC47858.1"/>
    <property type="molecule type" value="Genomic_DNA"/>
</dbReference>